<dbReference type="Proteomes" id="UP001597318">
    <property type="component" value="Unassembled WGS sequence"/>
</dbReference>
<feature type="transmembrane region" description="Helical" evidence="1">
    <location>
        <begin position="59"/>
        <end position="83"/>
    </location>
</feature>
<protein>
    <recommendedName>
        <fullName evidence="4">DUF4203 domain-containing protein</fullName>
    </recommendedName>
</protein>
<proteinExistence type="predicted"/>
<evidence type="ECO:0000313" key="2">
    <source>
        <dbReference type="EMBL" id="MFD2212421.1"/>
    </source>
</evidence>
<dbReference type="EMBL" id="JBHUIK010000001">
    <property type="protein sequence ID" value="MFD2212421.1"/>
    <property type="molecule type" value="Genomic_DNA"/>
</dbReference>
<dbReference type="RefSeq" id="WP_379049705.1">
    <property type="nucleotide sequence ID" value="NZ_JBHUIK010000001.1"/>
</dbReference>
<keyword evidence="1" id="KW-0812">Transmembrane</keyword>
<gene>
    <name evidence="2" type="ORF">ACFSKK_01700</name>
</gene>
<keyword evidence="3" id="KW-1185">Reference proteome</keyword>
<evidence type="ECO:0008006" key="4">
    <source>
        <dbReference type="Google" id="ProtNLM"/>
    </source>
</evidence>
<keyword evidence="1" id="KW-0472">Membrane</keyword>
<feature type="transmembrane region" description="Helical" evidence="1">
    <location>
        <begin position="24"/>
        <end position="47"/>
    </location>
</feature>
<evidence type="ECO:0000313" key="3">
    <source>
        <dbReference type="Proteomes" id="UP001597318"/>
    </source>
</evidence>
<name>A0ABW5BUI3_9BACI</name>
<feature type="transmembrane region" description="Helical" evidence="1">
    <location>
        <begin position="114"/>
        <end position="136"/>
    </location>
</feature>
<accession>A0ABW5BUI3</accession>
<comment type="caution">
    <text evidence="2">The sequence shown here is derived from an EMBL/GenBank/DDBJ whole genome shotgun (WGS) entry which is preliminary data.</text>
</comment>
<reference evidence="3" key="1">
    <citation type="journal article" date="2019" name="Int. J. Syst. Evol. Microbiol.">
        <title>The Global Catalogue of Microorganisms (GCM) 10K type strain sequencing project: providing services to taxonomists for standard genome sequencing and annotation.</title>
        <authorList>
            <consortium name="The Broad Institute Genomics Platform"/>
            <consortium name="The Broad Institute Genome Sequencing Center for Infectious Disease"/>
            <person name="Wu L."/>
            <person name="Ma J."/>
        </authorList>
    </citation>
    <scope>NUCLEOTIDE SEQUENCE [LARGE SCALE GENOMIC DNA]</scope>
    <source>
        <strain evidence="3">CGMCC 1.15474</strain>
    </source>
</reference>
<evidence type="ECO:0000256" key="1">
    <source>
        <dbReference type="SAM" id="Phobius"/>
    </source>
</evidence>
<sequence>MGRVKSDLHLVNPWQNQQTSLLKMVLYGVGSGIVGTICCAFGMLGGFGLVISALATLPIILASLVSIGSGVISYFIIFLLLCVIQPSEAYVYLMTQGLLGVVIGISFKVCKKQMTIVCSSAISLFLGIIFILTVAQFPVLGPSVGPDIGWVVILSILLFSIVYSWIWVIGVTLALHLFHKRELRKP</sequence>
<organism evidence="2 3">
    <name type="scientific">Metabacillus endolithicus</name>
    <dbReference type="NCBI Taxonomy" id="1535204"/>
    <lineage>
        <taxon>Bacteria</taxon>
        <taxon>Bacillati</taxon>
        <taxon>Bacillota</taxon>
        <taxon>Bacilli</taxon>
        <taxon>Bacillales</taxon>
        <taxon>Bacillaceae</taxon>
        <taxon>Metabacillus</taxon>
    </lineage>
</organism>
<feature type="transmembrane region" description="Helical" evidence="1">
    <location>
        <begin position="89"/>
        <end position="107"/>
    </location>
</feature>
<feature type="transmembrane region" description="Helical" evidence="1">
    <location>
        <begin position="148"/>
        <end position="178"/>
    </location>
</feature>
<keyword evidence="1" id="KW-1133">Transmembrane helix</keyword>